<dbReference type="Proteomes" id="UP000007819">
    <property type="component" value="Chromosome X"/>
</dbReference>
<evidence type="ECO:0000256" key="1">
    <source>
        <dbReference type="SAM" id="MobiDB-lite"/>
    </source>
</evidence>
<dbReference type="OrthoDB" id="6339724at2759"/>
<dbReference type="OMA" id="PYYKACP"/>
<dbReference type="Pfam" id="PF07841">
    <property type="entry name" value="DM4_12"/>
    <property type="match status" value="1"/>
</dbReference>
<feature type="compositionally biased region" description="Acidic residues" evidence="1">
    <location>
        <begin position="269"/>
        <end position="278"/>
    </location>
</feature>
<reference evidence="4" key="1">
    <citation type="submission" date="2010-06" db="EMBL/GenBank/DDBJ databases">
        <authorList>
            <person name="Jiang H."/>
            <person name="Abraham K."/>
            <person name="Ali S."/>
            <person name="Alsbrooks S.L."/>
            <person name="Anim B.N."/>
            <person name="Anosike U.S."/>
            <person name="Attaway T."/>
            <person name="Bandaranaike D.P."/>
            <person name="Battles P.K."/>
            <person name="Bell S.N."/>
            <person name="Bell A.V."/>
            <person name="Beltran B."/>
            <person name="Bickham C."/>
            <person name="Bustamante Y."/>
            <person name="Caleb T."/>
            <person name="Canada A."/>
            <person name="Cardenas V."/>
            <person name="Carter K."/>
            <person name="Chacko J."/>
            <person name="Chandrabose M.N."/>
            <person name="Chavez D."/>
            <person name="Chavez A."/>
            <person name="Chen L."/>
            <person name="Chu H.-S."/>
            <person name="Claassen K.J."/>
            <person name="Cockrell R."/>
            <person name="Collins M."/>
            <person name="Cooper J.A."/>
            <person name="Cree A."/>
            <person name="Curry S.M."/>
            <person name="Da Y."/>
            <person name="Dao M.D."/>
            <person name="Das B."/>
            <person name="Davila M.-L."/>
            <person name="Davy-Carroll L."/>
            <person name="Denson S."/>
            <person name="Dinh H."/>
            <person name="Ebong V.E."/>
            <person name="Edwards J.R."/>
            <person name="Egan A."/>
            <person name="El-Daye J."/>
            <person name="Escobedo L."/>
            <person name="Fernandez S."/>
            <person name="Fernando P.R."/>
            <person name="Flagg N."/>
            <person name="Forbes L.D."/>
            <person name="Fowler R.G."/>
            <person name="Fu Q."/>
            <person name="Gabisi R.A."/>
            <person name="Ganer J."/>
            <person name="Garbino Pronczuk A."/>
            <person name="Garcia R.M."/>
            <person name="Garner T."/>
            <person name="Garrett T.E."/>
            <person name="Gonzalez D.A."/>
            <person name="Hamid H."/>
            <person name="Hawkins E.S."/>
            <person name="Hirani K."/>
            <person name="Hogues M.E."/>
            <person name="Hollins B."/>
            <person name="Hsiao C.-H."/>
            <person name="Jabil R."/>
            <person name="James M.L."/>
            <person name="Jhangiani S.N."/>
            <person name="Johnson B."/>
            <person name="Johnson Q."/>
            <person name="Joshi V."/>
            <person name="Kalu J.B."/>
            <person name="Kam C."/>
            <person name="Kashfia A."/>
            <person name="Keebler J."/>
            <person name="Kisamo H."/>
            <person name="Kovar C.L."/>
            <person name="Lago L.A."/>
            <person name="Lai C.-Y."/>
            <person name="Laidlaw J."/>
            <person name="Lara F."/>
            <person name="Le T.-K."/>
            <person name="Lee S.L."/>
            <person name="Legall F.H."/>
            <person name="Lemon S.J."/>
            <person name="Lewis L.R."/>
            <person name="Li B."/>
            <person name="Liu Y."/>
            <person name="Liu Y.-S."/>
            <person name="Lopez J."/>
            <person name="Lozado R.J."/>
            <person name="Lu J."/>
            <person name="Madu R.C."/>
            <person name="Maheshwari M."/>
            <person name="Maheshwari R."/>
            <person name="Malloy K."/>
            <person name="Martinez E."/>
            <person name="Mathew T."/>
            <person name="Mercado I.C."/>
            <person name="Mercado C."/>
            <person name="Meyer B."/>
            <person name="Montgomery K."/>
            <person name="Morgan M.B."/>
            <person name="Munidasa M."/>
            <person name="Nazareth L.V."/>
            <person name="Nelson J."/>
            <person name="Ng B.M."/>
            <person name="Nguyen N.B."/>
            <person name="Nguyen P.Q."/>
            <person name="Nguyen T."/>
            <person name="Obregon M."/>
            <person name="Okwuonu G.O."/>
            <person name="Onwere C.G."/>
            <person name="Orozco G."/>
            <person name="Parra A."/>
            <person name="Patel S."/>
            <person name="Patil S."/>
            <person name="Perez A."/>
            <person name="Perez Y."/>
            <person name="Pham C."/>
            <person name="Primus E.L."/>
            <person name="Pu L.-L."/>
            <person name="Puazo M."/>
            <person name="Qin X."/>
            <person name="Quiroz J.B."/>
            <person name="Reese J."/>
            <person name="Richards S."/>
            <person name="Rives C.M."/>
            <person name="Robberts R."/>
            <person name="Ruiz S.J."/>
            <person name="Ruiz M.J."/>
            <person name="Santibanez J."/>
            <person name="Schneider B.W."/>
            <person name="Sisson I."/>
            <person name="Smith M."/>
            <person name="Sodergren E."/>
            <person name="Song X.-Z."/>
            <person name="Song B.B."/>
            <person name="Summersgill H."/>
            <person name="Thelus R."/>
            <person name="Thornton R.D."/>
            <person name="Trejos Z.Y."/>
            <person name="Usmani K."/>
            <person name="Vattathil S."/>
            <person name="Villasana D."/>
            <person name="Walker D.L."/>
            <person name="Wang S."/>
            <person name="Wang K."/>
            <person name="White C.S."/>
            <person name="Williams A.C."/>
            <person name="Williamson J."/>
            <person name="Wilson K."/>
            <person name="Woghiren I.O."/>
            <person name="Woodworth J.R."/>
            <person name="Worley K.C."/>
            <person name="Wright R.A."/>
            <person name="Wu W."/>
            <person name="Young L."/>
            <person name="Zhang L."/>
            <person name="Zhang J."/>
            <person name="Zhu Y."/>
            <person name="Muzny D.M."/>
            <person name="Weinstock G."/>
            <person name="Gibbs R.A."/>
        </authorList>
    </citation>
    <scope>NUCLEOTIDE SEQUENCE [LARGE SCALE GENOMIC DNA]</scope>
    <source>
        <strain evidence="4">LSR1</strain>
    </source>
</reference>
<dbReference type="PANTHER" id="PTHR21398">
    <property type="entry name" value="AGAP007094-PA"/>
    <property type="match status" value="1"/>
</dbReference>
<evidence type="ECO:0000256" key="2">
    <source>
        <dbReference type="SAM" id="SignalP"/>
    </source>
</evidence>
<feature type="chain" id="PRO_5035905920" evidence="2">
    <location>
        <begin position="34"/>
        <end position="321"/>
    </location>
</feature>
<accession>A0A8R2FCM4</accession>
<name>A0A8R2FCM4_ACYPI</name>
<dbReference type="SMART" id="SM00718">
    <property type="entry name" value="DM4_12"/>
    <property type="match status" value="1"/>
</dbReference>
<feature type="region of interest" description="Disordered" evidence="1">
    <location>
        <begin position="264"/>
        <end position="321"/>
    </location>
</feature>
<dbReference type="InterPro" id="IPR006631">
    <property type="entry name" value="DM4_12"/>
</dbReference>
<dbReference type="RefSeq" id="XP_008187915.2">
    <property type="nucleotide sequence ID" value="XM_008189693.3"/>
</dbReference>
<dbReference type="GeneID" id="100160685"/>
<organism evidence="3 4">
    <name type="scientific">Acyrthosiphon pisum</name>
    <name type="common">Pea aphid</name>
    <dbReference type="NCBI Taxonomy" id="7029"/>
    <lineage>
        <taxon>Eukaryota</taxon>
        <taxon>Metazoa</taxon>
        <taxon>Ecdysozoa</taxon>
        <taxon>Arthropoda</taxon>
        <taxon>Hexapoda</taxon>
        <taxon>Insecta</taxon>
        <taxon>Pterygota</taxon>
        <taxon>Neoptera</taxon>
        <taxon>Paraneoptera</taxon>
        <taxon>Hemiptera</taxon>
        <taxon>Sternorrhyncha</taxon>
        <taxon>Aphidomorpha</taxon>
        <taxon>Aphidoidea</taxon>
        <taxon>Aphididae</taxon>
        <taxon>Macrosiphini</taxon>
        <taxon>Acyrthosiphon</taxon>
    </lineage>
</organism>
<evidence type="ECO:0000313" key="4">
    <source>
        <dbReference type="Proteomes" id="UP000007819"/>
    </source>
</evidence>
<dbReference type="KEGG" id="api:100160685"/>
<evidence type="ECO:0000313" key="3">
    <source>
        <dbReference type="EnsemblMetazoa" id="XP_008187915.2"/>
    </source>
</evidence>
<protein>
    <submittedName>
        <fullName evidence="3">Uncharacterized protein</fullName>
    </submittedName>
</protein>
<dbReference type="AlphaFoldDB" id="A0A8R2FCM4"/>
<sequence length="321" mass="36444">MRRNWWNAMVYFGRLSLWTALLLWLWFENYVTGADDNYDKNDVRKEKDKPHSRQKRLLWITSDGRLALPPGTKLTITPSLSMPFVRYPPEGFMSNMSISLPFTIDFNTLGLTDNQNPFGAFPQILARSMGRQTGSVLVDYVSQLMRGRRSARSVPTLPKPIHSYFQGGERALMFTVVEDLLTNFGMDGKACLLRAICEVHGHKSIHKFGFLGEFIQLFFTASKSTYADLMDEYVTAETIGKQSKECYPYFKECPKSLFTNNHNYSENDLSPDDEDADGESMSADYDDHNYRNGNEVDDDRKKSSSASGGPKVTVNPTPLAM</sequence>
<proteinExistence type="predicted"/>
<reference evidence="3" key="2">
    <citation type="submission" date="2022-06" db="UniProtKB">
        <authorList>
            <consortium name="EnsemblMetazoa"/>
        </authorList>
    </citation>
    <scope>IDENTIFICATION</scope>
</reference>
<feature type="signal peptide" evidence="2">
    <location>
        <begin position="1"/>
        <end position="33"/>
    </location>
</feature>
<keyword evidence="4" id="KW-1185">Reference proteome</keyword>
<dbReference type="EnsemblMetazoa" id="XM_008189693.3">
    <property type="protein sequence ID" value="XP_008187915.2"/>
    <property type="gene ID" value="LOC100160685"/>
</dbReference>
<keyword evidence="2" id="KW-0732">Signal</keyword>
<dbReference type="PANTHER" id="PTHR21398:SF6">
    <property type="entry name" value="AGAP007094-PA"/>
    <property type="match status" value="1"/>
</dbReference>